<evidence type="ECO:0000313" key="2">
    <source>
        <dbReference type="Proteomes" id="UP000295727"/>
    </source>
</evidence>
<sequence length="409" mass="43797">MSAEAFLDSIAVNTHINYTDGAYADVRNVAKDLAWIGVRHVRDGTPGTSAPLSSYVWLAQQGVKFNFVVYGNVADSLQQLDRFTAAAPGSVAAVEGFNEINNFHVSYNGLTSDAAGLAAQQAIHAHVHGSASLPGVPVYDLTGYDLTPVSTRAGAADFTNQHIYPQNGEQPAYNANGDKWMAWAIDGLRKYNLPFVVTEFGYFTLPQSGWYGIGVDEATQAKGVLNGLFDAANLGVVRTYIYELLDEKPDPQRTNSEMHFGLFRNDHSPKPSASAIRNLTAILRANAAAKGPTNPHPGVQTVTPPDASSSCSLRAMPVSARSLLLTKGDGRYLLALWNETPFWDRAKGTPLSAPPASVQVDLGARASRIALYDPTMSADPLATHADLRQLSVAVPDHVVLLEVTPAGKP</sequence>
<dbReference type="Gene3D" id="3.20.20.80">
    <property type="entry name" value="Glycosidases"/>
    <property type="match status" value="1"/>
</dbReference>
<dbReference type="KEGG" id="ppai:E1956_15310"/>
<organism evidence="1 2">
    <name type="scientific">Paraburkholderia pallida</name>
    <dbReference type="NCBI Taxonomy" id="2547399"/>
    <lineage>
        <taxon>Bacteria</taxon>
        <taxon>Pseudomonadati</taxon>
        <taxon>Pseudomonadota</taxon>
        <taxon>Betaproteobacteria</taxon>
        <taxon>Burkholderiales</taxon>
        <taxon>Burkholderiaceae</taxon>
        <taxon>Paraburkholderia</taxon>
    </lineage>
</organism>
<evidence type="ECO:0000313" key="1">
    <source>
        <dbReference type="EMBL" id="QBQ98669.1"/>
    </source>
</evidence>
<reference evidence="1 2" key="1">
    <citation type="submission" date="2019-03" db="EMBL/GenBank/DDBJ databases">
        <title>Paraburkholderia sp. 7MH5, isolated from subtropical forest soil.</title>
        <authorList>
            <person name="Gao Z.-H."/>
            <person name="Qiu L.-H."/>
        </authorList>
    </citation>
    <scope>NUCLEOTIDE SEQUENCE [LARGE SCALE GENOMIC DNA]</scope>
    <source>
        <strain evidence="1 2">7MH5</strain>
    </source>
</reference>
<dbReference type="OrthoDB" id="525131at2"/>
<dbReference type="EMBL" id="CP038148">
    <property type="protein sequence ID" value="QBQ98669.1"/>
    <property type="molecule type" value="Genomic_DNA"/>
</dbReference>
<gene>
    <name evidence="1" type="ORF">E1956_15310</name>
</gene>
<dbReference type="Proteomes" id="UP000295727">
    <property type="component" value="Chromosome 1"/>
</dbReference>
<protein>
    <submittedName>
        <fullName evidence="1">Calcium-binding protein</fullName>
    </submittedName>
</protein>
<proteinExistence type="predicted"/>
<dbReference type="AlphaFoldDB" id="A0A4P7CWN0"/>
<keyword evidence="2" id="KW-1185">Reference proteome</keyword>
<accession>A0A4P7CWN0</accession>
<dbReference type="SUPFAM" id="SSF51445">
    <property type="entry name" value="(Trans)glycosidases"/>
    <property type="match status" value="1"/>
</dbReference>
<name>A0A4P7CWN0_9BURK</name>
<dbReference type="InterPro" id="IPR017853">
    <property type="entry name" value="GH"/>
</dbReference>